<dbReference type="CDD" id="cd09272">
    <property type="entry name" value="RNase_HI_RT_Ty1"/>
    <property type="match status" value="1"/>
</dbReference>
<evidence type="ECO:0000259" key="1">
    <source>
        <dbReference type="Pfam" id="PF07727"/>
    </source>
</evidence>
<accession>A0A9W8JP54</accession>
<evidence type="ECO:0000313" key="3">
    <source>
        <dbReference type="Proteomes" id="UP001148786"/>
    </source>
</evidence>
<protein>
    <recommendedName>
        <fullName evidence="1">Reverse transcriptase Ty1/copia-type domain-containing protein</fullName>
    </recommendedName>
</protein>
<reference evidence="2" key="1">
    <citation type="submission" date="2022-07" db="EMBL/GenBank/DDBJ databases">
        <title>Genome Sequence of Agrocybe chaxingu.</title>
        <authorList>
            <person name="Buettner E."/>
        </authorList>
    </citation>
    <scope>NUCLEOTIDE SEQUENCE</scope>
    <source>
        <strain evidence="2">MP-N11</strain>
    </source>
</reference>
<dbReference type="Proteomes" id="UP001148786">
    <property type="component" value="Unassembled WGS sequence"/>
</dbReference>
<dbReference type="Pfam" id="PF07727">
    <property type="entry name" value="RVT_2"/>
    <property type="match status" value="1"/>
</dbReference>
<dbReference type="InterPro" id="IPR013103">
    <property type="entry name" value="RVT_2"/>
</dbReference>
<comment type="caution">
    <text evidence="2">The sequence shown here is derived from an EMBL/GenBank/DDBJ whole genome shotgun (WGS) entry which is preliminary data.</text>
</comment>
<keyword evidence="3" id="KW-1185">Reference proteome</keyword>
<sequence>MWGHCLAALSSCPPSDHDLSDVRDLRARKFDLSKPPRSYTEAMARPDRDVWVAAMKREATSLEGMKAFWACALPDGKRLIDVKWVFDFKYDEDGKRIPGMEKARLVARGFTQRPDDFGETYAPVAKIASIRIILAWAARRDAHIFQFDVSTAFLHARNRHPVYCRQIPGHPIGEPGQVLEVLVALYGLCQSAYEWYCLLMSIFLSIGLIHCEADHGIFYAYWSSPPDPTISMPPDGSPLFLIVPVHVDDGLGVTNSEHLYRWFIARLQTRIRIKDLGVCSRFLSVSIIRDRTIRRLWFSSHLYIADLLDDWGMSACKPSSTPLPANSYDASSRLGVKVVTAQPLALPTQRSATVKHDFQCLVGCLLYLAVTSRPDIAFAAMWLGQFSSEPTRDHLAMAKHCLRYLAGTRNLALSFGAPSSSVPEALRGFLQNVGCSDADWASNDDCKSISGYCFYFEGSLVSWSAVKQKSITLSSTEAEYYAMAHAFREAIWLRLLLTTLNFPVPKPFPILSDNQAALKLALSSSISSRSKHIDIRHHFLRSHITDGTFTTSWIPTADMPADIFTKSLPFPAFSRHRDVLGLMVPPDI</sequence>
<dbReference type="EMBL" id="JANKHO010003264">
    <property type="protein sequence ID" value="KAJ3484899.1"/>
    <property type="molecule type" value="Genomic_DNA"/>
</dbReference>
<evidence type="ECO:0000313" key="2">
    <source>
        <dbReference type="EMBL" id="KAJ3484899.1"/>
    </source>
</evidence>
<feature type="domain" description="Reverse transcriptase Ty1/copia-type" evidence="1">
    <location>
        <begin position="70"/>
        <end position="323"/>
    </location>
</feature>
<proteinExistence type="predicted"/>
<dbReference type="PANTHER" id="PTHR11439:SF483">
    <property type="entry name" value="PEPTIDE SYNTHASE GLIP-LIKE, PUTATIVE (AFU_ORTHOLOGUE AFUA_3G12920)-RELATED"/>
    <property type="match status" value="1"/>
</dbReference>
<dbReference type="AlphaFoldDB" id="A0A9W8JP54"/>
<dbReference type="OrthoDB" id="3046903at2759"/>
<organism evidence="2 3">
    <name type="scientific">Agrocybe chaxingu</name>
    <dbReference type="NCBI Taxonomy" id="84603"/>
    <lineage>
        <taxon>Eukaryota</taxon>
        <taxon>Fungi</taxon>
        <taxon>Dikarya</taxon>
        <taxon>Basidiomycota</taxon>
        <taxon>Agaricomycotina</taxon>
        <taxon>Agaricomycetes</taxon>
        <taxon>Agaricomycetidae</taxon>
        <taxon>Agaricales</taxon>
        <taxon>Agaricineae</taxon>
        <taxon>Strophariaceae</taxon>
        <taxon>Agrocybe</taxon>
    </lineage>
</organism>
<name>A0A9W8JP54_9AGAR</name>
<dbReference type="PANTHER" id="PTHR11439">
    <property type="entry name" value="GAG-POL-RELATED RETROTRANSPOSON"/>
    <property type="match status" value="1"/>
</dbReference>
<gene>
    <name evidence="2" type="ORF">NLJ89_g11945</name>
</gene>